<dbReference type="AlphaFoldDB" id="A0A1C5H7F3"/>
<gene>
    <name evidence="2" type="ORF">GA0070609_1020</name>
</gene>
<proteinExistence type="predicted"/>
<dbReference type="RefSeq" id="WP_157748062.1">
    <property type="nucleotide sequence ID" value="NZ_LT607750.1"/>
</dbReference>
<name>A0A1C5H7F3_9ACTN</name>
<keyword evidence="1" id="KW-1133">Transmembrane helix</keyword>
<evidence type="ECO:0000256" key="1">
    <source>
        <dbReference type="SAM" id="Phobius"/>
    </source>
</evidence>
<accession>A0A1C5H7F3</accession>
<evidence type="ECO:0000313" key="3">
    <source>
        <dbReference type="Proteomes" id="UP000198217"/>
    </source>
</evidence>
<keyword evidence="3" id="KW-1185">Reference proteome</keyword>
<dbReference type="EMBL" id="LT607750">
    <property type="protein sequence ID" value="SCG41371.1"/>
    <property type="molecule type" value="Genomic_DNA"/>
</dbReference>
<keyword evidence="1" id="KW-0812">Transmembrane</keyword>
<dbReference type="Proteomes" id="UP000198217">
    <property type="component" value="Chromosome I"/>
</dbReference>
<organism evidence="2 3">
    <name type="scientific">Micromonospora echinaurantiaca</name>
    <dbReference type="NCBI Taxonomy" id="47857"/>
    <lineage>
        <taxon>Bacteria</taxon>
        <taxon>Bacillati</taxon>
        <taxon>Actinomycetota</taxon>
        <taxon>Actinomycetes</taxon>
        <taxon>Micromonosporales</taxon>
        <taxon>Micromonosporaceae</taxon>
        <taxon>Micromonospora</taxon>
    </lineage>
</organism>
<evidence type="ECO:0000313" key="2">
    <source>
        <dbReference type="EMBL" id="SCG41371.1"/>
    </source>
</evidence>
<keyword evidence="1" id="KW-0472">Membrane</keyword>
<reference evidence="2 3" key="1">
    <citation type="submission" date="2016-06" db="EMBL/GenBank/DDBJ databases">
        <authorList>
            <person name="Kjaerup R.B."/>
            <person name="Dalgaard T.S."/>
            <person name="Juul-Madsen H.R."/>
        </authorList>
    </citation>
    <scope>NUCLEOTIDE SEQUENCE [LARGE SCALE GENOMIC DNA]</scope>
    <source>
        <strain evidence="2 3">DSM 43904</strain>
    </source>
</reference>
<feature type="transmembrane region" description="Helical" evidence="1">
    <location>
        <begin position="32"/>
        <end position="56"/>
    </location>
</feature>
<sequence length="69" mass="7692">MAARHTTRLPVLVVALVCTGVRGPELVREGGWRAWVVVPATIVLLGLIGVELRALWRRRRDGRWRAPVG</sequence>
<protein>
    <submittedName>
        <fullName evidence="2">PEP-CTERM protein-sorting domain-containing protein</fullName>
    </submittedName>
</protein>